<dbReference type="InterPro" id="IPR002575">
    <property type="entry name" value="Aminoglycoside_PTrfase"/>
</dbReference>
<keyword evidence="3" id="KW-1185">Reference proteome</keyword>
<dbReference type="OrthoDB" id="10003767at2759"/>
<dbReference type="SUPFAM" id="SSF56112">
    <property type="entry name" value="Protein kinase-like (PK-like)"/>
    <property type="match status" value="1"/>
</dbReference>
<comment type="caution">
    <text evidence="2">The sequence shown here is derived from an EMBL/GenBank/DDBJ whole genome shotgun (WGS) entry which is preliminary data.</text>
</comment>
<reference evidence="2" key="1">
    <citation type="submission" date="2022-10" db="EMBL/GenBank/DDBJ databases">
        <title>Tapping the CABI collections for fungal endophytes: first genome assemblies for Collariella, Neodidymelliopsis, Ascochyta clinopodiicola, Didymella pomorum, Didymosphaeria variabile, Neocosmospora piperis and Neocucurbitaria cava.</title>
        <authorList>
            <person name="Hill R."/>
        </authorList>
    </citation>
    <scope>NUCLEOTIDE SEQUENCE</scope>
    <source>
        <strain evidence="2">IMI 366586</strain>
    </source>
</reference>
<sequence length="149" mass="16926">MLSEIATMKHIAKNTNIPVPKCQLLDTSVERIGRLTLDPSGNVDIGPLPAAFGFGGPFILATDYFLSWANQDPKFKHQNMLNMELQHATRSFPKRLRSTIHKLDKYADPGRYPIIHPDFQVQNILFNDEFEVVGVIDWESAYSAPLMQR</sequence>
<evidence type="ECO:0000313" key="3">
    <source>
        <dbReference type="Proteomes" id="UP001140502"/>
    </source>
</evidence>
<dbReference type="InterPro" id="IPR011009">
    <property type="entry name" value="Kinase-like_dom_sf"/>
</dbReference>
<accession>A0A9W8TAY6</accession>
<dbReference type="Pfam" id="PF01636">
    <property type="entry name" value="APH"/>
    <property type="match status" value="1"/>
</dbReference>
<organism evidence="2 3">
    <name type="scientific">Fusarium piperis</name>
    <dbReference type="NCBI Taxonomy" id="1435070"/>
    <lineage>
        <taxon>Eukaryota</taxon>
        <taxon>Fungi</taxon>
        <taxon>Dikarya</taxon>
        <taxon>Ascomycota</taxon>
        <taxon>Pezizomycotina</taxon>
        <taxon>Sordariomycetes</taxon>
        <taxon>Hypocreomycetidae</taxon>
        <taxon>Hypocreales</taxon>
        <taxon>Nectriaceae</taxon>
        <taxon>Fusarium</taxon>
        <taxon>Fusarium solani species complex</taxon>
    </lineage>
</organism>
<dbReference type="AlphaFoldDB" id="A0A9W8TAY6"/>
<dbReference type="PANTHER" id="PTHR21310:SF37">
    <property type="entry name" value="AMINOGLYCOSIDE PHOSPHOTRANSFERASE DOMAIN-CONTAINING PROTEIN"/>
    <property type="match status" value="1"/>
</dbReference>
<dbReference type="PANTHER" id="PTHR21310">
    <property type="entry name" value="AMINOGLYCOSIDE PHOSPHOTRANSFERASE-RELATED-RELATED"/>
    <property type="match status" value="1"/>
</dbReference>
<name>A0A9W8TAY6_9HYPO</name>
<feature type="domain" description="Aminoglycoside phosphotransferase" evidence="1">
    <location>
        <begin position="69"/>
        <end position="147"/>
    </location>
</feature>
<evidence type="ECO:0000259" key="1">
    <source>
        <dbReference type="Pfam" id="PF01636"/>
    </source>
</evidence>
<evidence type="ECO:0000313" key="2">
    <source>
        <dbReference type="EMBL" id="KAJ4309323.1"/>
    </source>
</evidence>
<proteinExistence type="predicted"/>
<dbReference type="Proteomes" id="UP001140502">
    <property type="component" value="Unassembled WGS sequence"/>
</dbReference>
<protein>
    <recommendedName>
        <fullName evidence="1">Aminoglycoside phosphotransferase domain-containing protein</fullName>
    </recommendedName>
</protein>
<gene>
    <name evidence="2" type="ORF">N0V84_011562</name>
</gene>
<dbReference type="InterPro" id="IPR051678">
    <property type="entry name" value="AGP_Transferase"/>
</dbReference>
<dbReference type="EMBL" id="JAPEUR010000444">
    <property type="protein sequence ID" value="KAJ4309323.1"/>
    <property type="molecule type" value="Genomic_DNA"/>
</dbReference>
<dbReference type="Gene3D" id="3.90.1200.10">
    <property type="match status" value="1"/>
</dbReference>